<keyword evidence="1" id="KW-0812">Transmembrane</keyword>
<evidence type="ECO:0000313" key="2">
    <source>
        <dbReference type="EMBL" id="VAW62191.1"/>
    </source>
</evidence>
<gene>
    <name evidence="2" type="ORF">MNBD_GAMMA10-2705</name>
</gene>
<feature type="non-terminal residue" evidence="2">
    <location>
        <position position="120"/>
    </location>
</feature>
<dbReference type="NCBIfam" id="NF037995">
    <property type="entry name" value="TRAP_S1"/>
    <property type="match status" value="1"/>
</dbReference>
<protein>
    <recommendedName>
        <fullName evidence="3">TRAP-type C4-dicarboxylate transport system, periplasmic component</fullName>
    </recommendedName>
</protein>
<keyword evidence="1" id="KW-0472">Membrane</keyword>
<keyword evidence="1" id="KW-1133">Transmembrane helix</keyword>
<proteinExistence type="predicted"/>
<evidence type="ECO:0000256" key="1">
    <source>
        <dbReference type="SAM" id="Phobius"/>
    </source>
</evidence>
<dbReference type="InterPro" id="IPR038404">
    <property type="entry name" value="TRAP_DctP_sf"/>
</dbReference>
<evidence type="ECO:0008006" key="3">
    <source>
        <dbReference type="Google" id="ProtNLM"/>
    </source>
</evidence>
<organism evidence="2">
    <name type="scientific">hydrothermal vent metagenome</name>
    <dbReference type="NCBI Taxonomy" id="652676"/>
    <lineage>
        <taxon>unclassified sequences</taxon>
        <taxon>metagenomes</taxon>
        <taxon>ecological metagenomes</taxon>
    </lineage>
</organism>
<name>A0A3B0X362_9ZZZZ</name>
<sequence>MKLAIQISLLKRRSCIQKRQMQGCEYPSYVNILRATTDYRKSFLYALVVIIFYLMGVASLQAKTFKISTDVPDGTFWMKKMRAAAKEIKKKTDGRVKFKFYPGGVMGSERIAMKKIRINQ</sequence>
<reference evidence="2" key="1">
    <citation type="submission" date="2018-06" db="EMBL/GenBank/DDBJ databases">
        <authorList>
            <person name="Zhirakovskaya E."/>
        </authorList>
    </citation>
    <scope>NUCLEOTIDE SEQUENCE</scope>
</reference>
<dbReference type="AlphaFoldDB" id="A0A3B0X362"/>
<dbReference type="EMBL" id="UOFJ01000066">
    <property type="protein sequence ID" value="VAW62191.1"/>
    <property type="molecule type" value="Genomic_DNA"/>
</dbReference>
<dbReference type="Gene3D" id="3.40.190.170">
    <property type="entry name" value="Bacterial extracellular solute-binding protein, family 7"/>
    <property type="match status" value="1"/>
</dbReference>
<accession>A0A3B0X362</accession>
<feature type="transmembrane region" description="Helical" evidence="1">
    <location>
        <begin position="43"/>
        <end position="62"/>
    </location>
</feature>